<feature type="transmembrane region" description="Helical" evidence="1">
    <location>
        <begin position="20"/>
        <end position="46"/>
    </location>
</feature>
<keyword evidence="1" id="KW-0812">Transmembrane</keyword>
<evidence type="ECO:0000313" key="4">
    <source>
        <dbReference type="Proteomes" id="UP000014184"/>
    </source>
</evidence>
<organism evidence="3 4">
    <name type="scientific">Thermobifida fusca TM51</name>
    <dbReference type="NCBI Taxonomy" id="1169414"/>
    <lineage>
        <taxon>Bacteria</taxon>
        <taxon>Bacillati</taxon>
        <taxon>Actinomycetota</taxon>
        <taxon>Actinomycetes</taxon>
        <taxon>Streptosporangiales</taxon>
        <taxon>Nocardiopsidaceae</taxon>
        <taxon>Thermobifida</taxon>
    </lineage>
</organism>
<accession>A0A9P2WQ59</accession>
<comment type="caution">
    <text evidence="3">The sequence shown here is derived from an EMBL/GenBank/DDBJ whole genome shotgun (WGS) entry which is preliminary data.</text>
</comment>
<dbReference type="InterPro" id="IPR012495">
    <property type="entry name" value="TadE-like_dom"/>
</dbReference>
<gene>
    <name evidence="3" type="ORF">TM51_11676</name>
</gene>
<dbReference type="AlphaFoldDB" id="A0A9P2WQ59"/>
<dbReference type="EMBL" id="AOSG01000062">
    <property type="protein sequence ID" value="EOR70654.1"/>
    <property type="molecule type" value="Genomic_DNA"/>
</dbReference>
<keyword evidence="1" id="KW-1133">Transmembrane helix</keyword>
<keyword evidence="4" id="KW-1185">Reference proteome</keyword>
<protein>
    <recommendedName>
        <fullName evidence="2">TadE-like domain-containing protein</fullName>
    </recommendedName>
</protein>
<dbReference type="Proteomes" id="UP000014184">
    <property type="component" value="Unassembled WGS sequence"/>
</dbReference>
<evidence type="ECO:0000256" key="1">
    <source>
        <dbReference type="SAM" id="Phobius"/>
    </source>
</evidence>
<dbReference type="RefSeq" id="WP_016189054.1">
    <property type="nucleotide sequence ID" value="NZ_AOSG01000062.1"/>
</dbReference>
<reference evidence="3 4" key="1">
    <citation type="journal article" date="2013" name="Genome Announc.">
        <title>Draft Genome Sequence of the Lignocellulose Decomposer Thermobifida fusca Strain TM51.</title>
        <authorList>
            <person name="Toth A."/>
            <person name="Barna T."/>
            <person name="Nagy I."/>
            <person name="Horvath B."/>
            <person name="Nagy I."/>
            <person name="Tancsics A."/>
            <person name="Kriszt B."/>
            <person name="Baka E."/>
            <person name="Fekete C."/>
            <person name="Kukolya J."/>
        </authorList>
    </citation>
    <scope>NUCLEOTIDE SEQUENCE [LARGE SCALE GENOMIC DNA]</scope>
    <source>
        <strain evidence="3 4">TM51</strain>
    </source>
</reference>
<keyword evidence="1" id="KW-0472">Membrane</keyword>
<evidence type="ECO:0000259" key="2">
    <source>
        <dbReference type="Pfam" id="PF07811"/>
    </source>
</evidence>
<evidence type="ECO:0000313" key="3">
    <source>
        <dbReference type="EMBL" id="EOR70654.1"/>
    </source>
</evidence>
<name>A0A9P2WQ59_THEFU</name>
<proteinExistence type="predicted"/>
<sequence>MLLPSRFRRPRRDDRGSQLVEFAVYLPLFLLVATVVFEVFALFVAVEQAENAARIGARAVERTGPISGATEARQALPDWMDDAKIRTGRTDDRGVYAEVEFSIPVVFPIGGLEYTVVRRVDMAF</sequence>
<dbReference type="Pfam" id="PF07811">
    <property type="entry name" value="TadE"/>
    <property type="match status" value="1"/>
</dbReference>
<feature type="domain" description="TadE-like" evidence="2">
    <location>
        <begin position="16"/>
        <end position="58"/>
    </location>
</feature>